<keyword evidence="3" id="KW-1185">Reference proteome</keyword>
<evidence type="ECO:0000313" key="2">
    <source>
        <dbReference type="EMBL" id="KAJ8876068.1"/>
    </source>
</evidence>
<accession>A0ABQ9GVN6</accession>
<dbReference type="EMBL" id="JARBHB010000009">
    <property type="protein sequence ID" value="KAJ8876068.1"/>
    <property type="molecule type" value="Genomic_DNA"/>
</dbReference>
<feature type="region of interest" description="Disordered" evidence="1">
    <location>
        <begin position="54"/>
        <end position="165"/>
    </location>
</feature>
<feature type="compositionally biased region" description="Polar residues" evidence="1">
    <location>
        <begin position="127"/>
        <end position="150"/>
    </location>
</feature>
<evidence type="ECO:0000313" key="3">
    <source>
        <dbReference type="Proteomes" id="UP001159363"/>
    </source>
</evidence>
<feature type="compositionally biased region" description="Basic and acidic residues" evidence="1">
    <location>
        <begin position="472"/>
        <end position="491"/>
    </location>
</feature>
<evidence type="ECO:0000256" key="1">
    <source>
        <dbReference type="SAM" id="MobiDB-lite"/>
    </source>
</evidence>
<sequence>MFSSPAGALVSEIFLGAVERALPRHRWLSHVKLLRIGYSAAHAAVQGRVFRGWSFTREPGRSPHSEIDSRPRSFDRSDRQPQLRGVLDDPLVFYDTSSPSPSSSLGTSLPPPSPAHPKNTHTHTHTPSSQHRPGQSRTKSNGCEQGSRQLTPVVGPTPHKTDPIDPIGPIGQIDPIMTPDCGAVVLIAVLIALLATQHTAHSLVRVPLNLTIFFVDGSLATRQIPESSYCTSHHQQITGEGTQSRVTFRSWNCWVVCIVENTLGKCEKQCFRCHLPPRNVKCMSASSKSSYPIFSPSLGKNRVECLKWREFSGYGVVLLNSNFDRISTAYNDHEKKPRARYHLRTGTDRSFRNATCGVGELRARNKHVTKRRPDYRFDPFYNDPNMDTDHGSRARDTHSVVIKNPSQVVRSFRLRIPSPFSYACVQCRAGFSLLLKASIYWGVHVRMIAHKPVSKVQAYTRQKAKSKYRTRMRLERASQKQSSDTHKTPYD</sequence>
<feature type="compositionally biased region" description="Basic residues" evidence="1">
    <location>
        <begin position="462"/>
        <end position="471"/>
    </location>
</feature>
<comment type="caution">
    <text evidence="2">The sequence shown here is derived from an EMBL/GenBank/DDBJ whole genome shotgun (WGS) entry which is preliminary data.</text>
</comment>
<protein>
    <submittedName>
        <fullName evidence="2">Uncharacterized protein</fullName>
    </submittedName>
</protein>
<gene>
    <name evidence="2" type="ORF">PR048_023976</name>
</gene>
<organism evidence="2 3">
    <name type="scientific">Dryococelus australis</name>
    <dbReference type="NCBI Taxonomy" id="614101"/>
    <lineage>
        <taxon>Eukaryota</taxon>
        <taxon>Metazoa</taxon>
        <taxon>Ecdysozoa</taxon>
        <taxon>Arthropoda</taxon>
        <taxon>Hexapoda</taxon>
        <taxon>Insecta</taxon>
        <taxon>Pterygota</taxon>
        <taxon>Neoptera</taxon>
        <taxon>Polyneoptera</taxon>
        <taxon>Phasmatodea</taxon>
        <taxon>Verophasmatodea</taxon>
        <taxon>Anareolatae</taxon>
        <taxon>Phasmatidae</taxon>
        <taxon>Eurycanthinae</taxon>
        <taxon>Dryococelus</taxon>
    </lineage>
</organism>
<dbReference type="Proteomes" id="UP001159363">
    <property type="component" value="Chromosome 8"/>
</dbReference>
<proteinExistence type="predicted"/>
<feature type="compositionally biased region" description="Low complexity" evidence="1">
    <location>
        <begin position="96"/>
        <end position="108"/>
    </location>
</feature>
<name>A0ABQ9GVN6_9NEOP</name>
<reference evidence="2 3" key="1">
    <citation type="submission" date="2023-02" db="EMBL/GenBank/DDBJ databases">
        <title>LHISI_Scaffold_Assembly.</title>
        <authorList>
            <person name="Stuart O.P."/>
            <person name="Cleave R."/>
            <person name="Magrath M.J.L."/>
            <person name="Mikheyev A.S."/>
        </authorList>
    </citation>
    <scope>NUCLEOTIDE SEQUENCE [LARGE SCALE GENOMIC DNA]</scope>
    <source>
        <strain evidence="2">Daus_M_001</strain>
        <tissue evidence="2">Leg muscle</tissue>
    </source>
</reference>
<feature type="region of interest" description="Disordered" evidence="1">
    <location>
        <begin position="461"/>
        <end position="491"/>
    </location>
</feature>
<feature type="compositionally biased region" description="Basic and acidic residues" evidence="1">
    <location>
        <begin position="58"/>
        <end position="81"/>
    </location>
</feature>